<dbReference type="GO" id="GO:0006508">
    <property type="term" value="P:proteolysis"/>
    <property type="evidence" value="ECO:0007669"/>
    <property type="project" value="InterPro"/>
</dbReference>
<dbReference type="NCBIfam" id="TIGR00666">
    <property type="entry name" value="PBP4"/>
    <property type="match status" value="1"/>
</dbReference>
<dbReference type="PANTHER" id="PTHR30023:SF0">
    <property type="entry name" value="PENICILLIN-SENSITIVE CARBOXYPEPTIDASE A"/>
    <property type="match status" value="1"/>
</dbReference>
<keyword evidence="3" id="KW-0732">Signal</keyword>
<dbReference type="EMBL" id="FNNO01000013">
    <property type="protein sequence ID" value="SDX33287.1"/>
    <property type="molecule type" value="Genomic_DNA"/>
</dbReference>
<keyword evidence="5" id="KW-1185">Reference proteome</keyword>
<keyword evidence="2" id="KW-0378">Hydrolase</keyword>
<evidence type="ECO:0000256" key="2">
    <source>
        <dbReference type="ARBA" id="ARBA00022801"/>
    </source>
</evidence>
<keyword evidence="4" id="KW-0121">Carboxypeptidase</keyword>
<dbReference type="Proteomes" id="UP000198711">
    <property type="component" value="Unassembled WGS sequence"/>
</dbReference>
<dbReference type="AlphaFoldDB" id="A0A8X8IIW4"/>
<dbReference type="PANTHER" id="PTHR30023">
    <property type="entry name" value="D-ALANYL-D-ALANINE CARBOXYPEPTIDASE"/>
    <property type="match status" value="1"/>
</dbReference>
<dbReference type="PRINTS" id="PR00922">
    <property type="entry name" value="DADACBPTASE3"/>
</dbReference>
<accession>A0A8X8IIW4</accession>
<dbReference type="InterPro" id="IPR000667">
    <property type="entry name" value="Peptidase_S13"/>
</dbReference>
<comment type="similarity">
    <text evidence="1">Belongs to the peptidase S13 family.</text>
</comment>
<dbReference type="GO" id="GO:0004185">
    <property type="term" value="F:serine-type carboxypeptidase activity"/>
    <property type="evidence" value="ECO:0007669"/>
    <property type="project" value="InterPro"/>
</dbReference>
<name>A0A8X8IIW4_9BACT</name>
<dbReference type="Pfam" id="PF02113">
    <property type="entry name" value="Peptidase_S13"/>
    <property type="match status" value="1"/>
</dbReference>
<evidence type="ECO:0000313" key="5">
    <source>
        <dbReference type="Proteomes" id="UP000198711"/>
    </source>
</evidence>
<dbReference type="SUPFAM" id="SSF56601">
    <property type="entry name" value="beta-lactamase/transpeptidase-like"/>
    <property type="match status" value="1"/>
</dbReference>
<dbReference type="GO" id="GO:0000270">
    <property type="term" value="P:peptidoglycan metabolic process"/>
    <property type="evidence" value="ECO:0007669"/>
    <property type="project" value="TreeGrafter"/>
</dbReference>
<proteinExistence type="inferred from homology"/>
<comment type="caution">
    <text evidence="4">The sequence shown here is derived from an EMBL/GenBank/DDBJ whole genome shotgun (WGS) entry which is preliminary data.</text>
</comment>
<feature type="chain" id="PRO_5036464245" evidence="3">
    <location>
        <begin position="24"/>
        <end position="468"/>
    </location>
</feature>
<protein>
    <submittedName>
        <fullName evidence="4">D-alanyl-D-alanine carboxypeptidase / D-alanyl-D-alanine-endopeptidase (Penicillin-binding protein 4)</fullName>
    </submittedName>
</protein>
<dbReference type="Gene3D" id="3.40.710.10">
    <property type="entry name" value="DD-peptidase/beta-lactamase superfamily"/>
    <property type="match status" value="2"/>
</dbReference>
<keyword evidence="4" id="KW-0645">Protease</keyword>
<reference evidence="4 5" key="1">
    <citation type="submission" date="2016-10" db="EMBL/GenBank/DDBJ databases">
        <authorList>
            <person name="Varghese N."/>
            <person name="Submissions S."/>
        </authorList>
    </citation>
    <scope>NUCLEOTIDE SEQUENCE [LARGE SCALE GENOMIC DNA]</scope>
    <source>
        <strain evidence="4 5">DSM 25353</strain>
    </source>
</reference>
<evidence type="ECO:0000256" key="1">
    <source>
        <dbReference type="ARBA" id="ARBA00006096"/>
    </source>
</evidence>
<evidence type="ECO:0000256" key="3">
    <source>
        <dbReference type="SAM" id="SignalP"/>
    </source>
</evidence>
<sequence length="468" mass="51689">MRGIMKKLLAGTVCSLCMMVLHAQSVKTKLETATTALLADPQMKHAIMGMKLVNSETGELVFELNPETGLAPASCQKIITSATAMELLGPGFRYKTEIGYDGYLINNKLKGNIHITGYGDPTMGSWRYKNTRDSAIMRQLTQTLQARGIRRLKGALIGHTQKWETNTVPGGWPWDDIGNYYGAGTSALNWHENQFDIILNSGSQIGDSVHIVKSDPELYQVQLVSELTAADKSSGDNSIVYTSPLSNRGYLRGTIPAGEQAFVVAASMPDPPMQLLSAFAQGLAKADMKPTSFNYITEGVDTANYQSLYTYLSPTLDSINYWFMKKSINFYGETLLKTIAYEKTGFGSTEKGLEIVKQFWKERGIDPTGLRMIDGSGLSPQNHITVDALVKVLQYARIRPWFPYYYDALPVYNNMKLKSGTIGAVKGFAGYHKAKDGTTYTVALLINNYSGSTNDIVKKMFVVLDELK</sequence>
<evidence type="ECO:0000313" key="4">
    <source>
        <dbReference type="EMBL" id="SDX33287.1"/>
    </source>
</evidence>
<organism evidence="4 5">
    <name type="scientific">Hydrobacter penzbergensis</name>
    <dbReference type="NCBI Taxonomy" id="1235997"/>
    <lineage>
        <taxon>Bacteria</taxon>
        <taxon>Pseudomonadati</taxon>
        <taxon>Bacteroidota</taxon>
        <taxon>Chitinophagia</taxon>
        <taxon>Chitinophagales</taxon>
        <taxon>Chitinophagaceae</taxon>
        <taxon>Hydrobacter</taxon>
    </lineage>
</organism>
<feature type="signal peptide" evidence="3">
    <location>
        <begin position="1"/>
        <end position="23"/>
    </location>
</feature>
<dbReference type="InterPro" id="IPR012338">
    <property type="entry name" value="Beta-lactam/transpept-like"/>
</dbReference>
<gene>
    <name evidence="4" type="ORF">SAMN05444410_11390</name>
</gene>